<dbReference type="Proteomes" id="UP000596742">
    <property type="component" value="Unassembled WGS sequence"/>
</dbReference>
<feature type="chain" id="PRO_5032349036" evidence="2">
    <location>
        <begin position="19"/>
        <end position="831"/>
    </location>
</feature>
<evidence type="ECO:0000313" key="4">
    <source>
        <dbReference type="Proteomes" id="UP000596742"/>
    </source>
</evidence>
<feature type="compositionally biased region" description="Polar residues" evidence="1">
    <location>
        <begin position="179"/>
        <end position="195"/>
    </location>
</feature>
<name>A0A8B6H038_MYTGA</name>
<dbReference type="EMBL" id="UYJE01009267">
    <property type="protein sequence ID" value="VDI71722.1"/>
    <property type="molecule type" value="Genomic_DNA"/>
</dbReference>
<feature type="compositionally biased region" description="Basic and acidic residues" evidence="1">
    <location>
        <begin position="162"/>
        <end position="178"/>
    </location>
</feature>
<feature type="region of interest" description="Disordered" evidence="1">
    <location>
        <begin position="161"/>
        <end position="219"/>
    </location>
</feature>
<protein>
    <submittedName>
        <fullName evidence="3">Uncharacterized protein</fullName>
    </submittedName>
</protein>
<feature type="compositionally biased region" description="Polar residues" evidence="1">
    <location>
        <begin position="712"/>
        <end position="721"/>
    </location>
</feature>
<sequence>MICTYLPVFLLLFVFSDAYKPKRKYDPDMHNMMTSLSGGENNQRPSVFGDGWGFFIHNPNSYLQQYREYKHVNIGDNLVNNQASTATKMNSINENNMKKKTMKNYNMYGLSSVEQKSAANTNKYIFNPNTLNQQLMHDSQNSDYDMLKDYMQTNIVHQTNQAHKEDIKPNSDTEHTEPSRQGTRTKNKAISNINSMPKDKTDKQLDNASNGNSKSSHEAINRFDAVQLNKQMMKTMFSPNSLNGNTNGLLKHRPVNELADKSKQSLRHGTFHFDATNLNSEMLHNVGYNPVYVNTATGLNRKHKRRSSDFNPNTIMSKYMELRTNGNLFGSYHPNDLLNEITSFSTENENSKTPLEFDPNGHSMFPATQHTDWGFSNYNPLHSLEQYSGRNNDKGSAGPSQEGFNPNKLNDHLMEMLKQKMTESSQAQAQHIVNGFNPDTLNSKLFHSLEYKPDNVTQRNGLPGIGTSDVFGETKSSTPSQNGYVKNTHSSYENKGTVYLSGVQPQQVTPTTSTNLHNNQGQTQITNSGAGIKNHNLKYGVKNQNSAQGVNSIFNGNIISQTGATNTANAQATGVGSLSGSVQTNGNGYHQSMYQQGSTQGMINNTSVLTGAGGIVSQTHAGGLGSTTVQHTGIASGNGKGQGTVSLGSNTVSQTATDGLGSTSVGQTGSGFTGSNVITQTNAGGLGSNTVSQSAAGSLGSTRVGKIGSGSLGSNTVSKTNIGGLGDETVSQTATDSLGTNSVTQTNTGGLGSKTVQQPNTGAFGYSSVSQTSNGSLGSNSAAQTGTGSLGTKTIQQTNGGSIGTHAITHTGVHGVGNLRNSGSVALLLGP</sequence>
<keyword evidence="2" id="KW-0732">Signal</keyword>
<feature type="signal peptide" evidence="2">
    <location>
        <begin position="1"/>
        <end position="18"/>
    </location>
</feature>
<reference evidence="3" key="1">
    <citation type="submission" date="2018-11" db="EMBL/GenBank/DDBJ databases">
        <authorList>
            <person name="Alioto T."/>
            <person name="Alioto T."/>
        </authorList>
    </citation>
    <scope>NUCLEOTIDE SEQUENCE</scope>
</reference>
<dbReference type="AlphaFoldDB" id="A0A8B6H038"/>
<organism evidence="3 4">
    <name type="scientific">Mytilus galloprovincialis</name>
    <name type="common">Mediterranean mussel</name>
    <dbReference type="NCBI Taxonomy" id="29158"/>
    <lineage>
        <taxon>Eukaryota</taxon>
        <taxon>Metazoa</taxon>
        <taxon>Spiralia</taxon>
        <taxon>Lophotrochozoa</taxon>
        <taxon>Mollusca</taxon>
        <taxon>Bivalvia</taxon>
        <taxon>Autobranchia</taxon>
        <taxon>Pteriomorphia</taxon>
        <taxon>Mytilida</taxon>
        <taxon>Mytiloidea</taxon>
        <taxon>Mytilidae</taxon>
        <taxon>Mytilinae</taxon>
        <taxon>Mytilus</taxon>
    </lineage>
</organism>
<keyword evidence="4" id="KW-1185">Reference proteome</keyword>
<gene>
    <name evidence="3" type="ORF">MGAL_10B043963</name>
</gene>
<evidence type="ECO:0000313" key="3">
    <source>
        <dbReference type="EMBL" id="VDI71722.1"/>
    </source>
</evidence>
<feature type="compositionally biased region" description="Polar residues" evidence="1">
    <location>
        <begin position="474"/>
        <end position="486"/>
    </location>
</feature>
<proteinExistence type="predicted"/>
<feature type="compositionally biased region" description="Polar residues" evidence="1">
    <location>
        <begin position="729"/>
        <end position="800"/>
    </location>
</feature>
<feature type="region of interest" description="Disordered" evidence="1">
    <location>
        <begin position="457"/>
        <end position="486"/>
    </location>
</feature>
<dbReference type="OrthoDB" id="6100022at2759"/>
<feature type="compositionally biased region" description="Polar residues" evidence="1">
    <location>
        <begin position="398"/>
        <end position="408"/>
    </location>
</feature>
<evidence type="ECO:0000256" key="1">
    <source>
        <dbReference type="SAM" id="MobiDB-lite"/>
    </source>
</evidence>
<evidence type="ECO:0000256" key="2">
    <source>
        <dbReference type="SAM" id="SignalP"/>
    </source>
</evidence>
<accession>A0A8B6H038</accession>
<comment type="caution">
    <text evidence="3">The sequence shown here is derived from an EMBL/GenBank/DDBJ whole genome shotgun (WGS) entry which is preliminary data.</text>
</comment>
<feature type="region of interest" description="Disordered" evidence="1">
    <location>
        <begin position="386"/>
        <end position="408"/>
    </location>
</feature>
<feature type="region of interest" description="Disordered" evidence="1">
    <location>
        <begin position="707"/>
        <end position="803"/>
    </location>
</feature>